<gene>
    <name evidence="5" type="ORF">PC115_g25935</name>
</gene>
<proteinExistence type="predicted"/>
<dbReference type="AlphaFoldDB" id="A0A8T0YWW0"/>
<dbReference type="Pfam" id="PF00015">
    <property type="entry name" value="MCPsignal"/>
    <property type="match status" value="1"/>
</dbReference>
<protein>
    <recommendedName>
        <fullName evidence="4">Methyl-accepting transducer domain-containing protein</fullName>
    </recommendedName>
</protein>
<dbReference type="InterPro" id="IPR004089">
    <property type="entry name" value="MCPsignal_dom"/>
</dbReference>
<dbReference type="Gene3D" id="1.10.287.950">
    <property type="entry name" value="Methyl-accepting chemotaxis protein"/>
    <property type="match status" value="1"/>
</dbReference>
<evidence type="ECO:0000313" key="6">
    <source>
        <dbReference type="Proteomes" id="UP000774804"/>
    </source>
</evidence>
<dbReference type="PROSITE" id="PS50111">
    <property type="entry name" value="CHEMOTAXIS_TRANSDUC_2"/>
    <property type="match status" value="1"/>
</dbReference>
<keyword evidence="1 2" id="KW-0807">Transducer</keyword>
<dbReference type="GO" id="GO:0016020">
    <property type="term" value="C:membrane"/>
    <property type="evidence" value="ECO:0007669"/>
    <property type="project" value="InterPro"/>
</dbReference>
<comment type="caution">
    <text evidence="5">The sequence shown here is derived from an EMBL/GenBank/DDBJ whole genome shotgun (WGS) entry which is preliminary data.</text>
</comment>
<dbReference type="PANTHER" id="PTHR32089:SF114">
    <property type="entry name" value="METHYL-ACCEPTING CHEMOTAXIS PROTEIN MCPB"/>
    <property type="match status" value="1"/>
</dbReference>
<evidence type="ECO:0000256" key="3">
    <source>
        <dbReference type="SAM" id="MobiDB-lite"/>
    </source>
</evidence>
<name>A0A8T0YWW0_9STRA</name>
<dbReference type="EMBL" id="RCMI01006196">
    <property type="protein sequence ID" value="KAG2854156.1"/>
    <property type="molecule type" value="Genomic_DNA"/>
</dbReference>
<sequence>MEAARAGEAGRGFAVVAGEVKKLAEQSEQSVQHIFAAVSEITTAMGKVKSSVTQSIQLFAEQEKATGKTGESFSGIRHSVERISTSINQLAEDMKQSSELSAQVQQAIENISAITEQSAASSEEITASTAEQQRSFNEASTKVKSLRDISAEMHQELLRLRL</sequence>
<dbReference type="Proteomes" id="UP000774804">
    <property type="component" value="Unassembled WGS sequence"/>
</dbReference>
<accession>A0A8T0YWW0</accession>
<organism evidence="5 6">
    <name type="scientific">Phytophthora cactorum</name>
    <dbReference type="NCBI Taxonomy" id="29920"/>
    <lineage>
        <taxon>Eukaryota</taxon>
        <taxon>Sar</taxon>
        <taxon>Stramenopiles</taxon>
        <taxon>Oomycota</taxon>
        <taxon>Peronosporomycetes</taxon>
        <taxon>Peronosporales</taxon>
        <taxon>Peronosporaceae</taxon>
        <taxon>Phytophthora</taxon>
    </lineage>
</organism>
<evidence type="ECO:0000256" key="2">
    <source>
        <dbReference type="PROSITE-ProRule" id="PRU00284"/>
    </source>
</evidence>
<feature type="compositionally biased region" description="Low complexity" evidence="3">
    <location>
        <begin position="118"/>
        <end position="132"/>
    </location>
</feature>
<dbReference type="SUPFAM" id="SSF58104">
    <property type="entry name" value="Methyl-accepting chemotaxis protein (MCP) signaling domain"/>
    <property type="match status" value="1"/>
</dbReference>
<feature type="domain" description="Methyl-accepting transducer" evidence="4">
    <location>
        <begin position="1"/>
        <end position="126"/>
    </location>
</feature>
<feature type="region of interest" description="Disordered" evidence="3">
    <location>
        <begin position="118"/>
        <end position="144"/>
    </location>
</feature>
<dbReference type="PANTHER" id="PTHR32089">
    <property type="entry name" value="METHYL-ACCEPTING CHEMOTAXIS PROTEIN MCPB"/>
    <property type="match status" value="1"/>
</dbReference>
<evidence type="ECO:0000313" key="5">
    <source>
        <dbReference type="EMBL" id="KAG2854156.1"/>
    </source>
</evidence>
<reference evidence="5" key="1">
    <citation type="submission" date="2018-10" db="EMBL/GenBank/DDBJ databases">
        <title>Effector identification in a new, highly contiguous assembly of the strawberry crown rot pathogen Phytophthora cactorum.</title>
        <authorList>
            <person name="Armitage A.D."/>
            <person name="Nellist C.F."/>
            <person name="Bates H."/>
            <person name="Vickerstaff R.J."/>
            <person name="Harrison R.J."/>
        </authorList>
    </citation>
    <scope>NUCLEOTIDE SEQUENCE</scope>
    <source>
        <strain evidence="5">4032</strain>
    </source>
</reference>
<evidence type="ECO:0000259" key="4">
    <source>
        <dbReference type="PROSITE" id="PS50111"/>
    </source>
</evidence>
<dbReference type="GO" id="GO:0007165">
    <property type="term" value="P:signal transduction"/>
    <property type="evidence" value="ECO:0007669"/>
    <property type="project" value="UniProtKB-KW"/>
</dbReference>
<feature type="compositionally biased region" description="Polar residues" evidence="3">
    <location>
        <begin position="133"/>
        <end position="143"/>
    </location>
</feature>
<evidence type="ECO:0000256" key="1">
    <source>
        <dbReference type="ARBA" id="ARBA00023224"/>
    </source>
</evidence>